<dbReference type="InterPro" id="IPR050807">
    <property type="entry name" value="TransReg_Diox_bact_type"/>
</dbReference>
<protein>
    <submittedName>
        <fullName evidence="3">XRE family transcriptional regulator</fullName>
    </submittedName>
</protein>
<dbReference type="GeneID" id="78359514"/>
<dbReference type="RefSeq" id="WP_015540492.1">
    <property type="nucleotide sequence ID" value="NZ_CABMMS010000004.1"/>
</dbReference>
<comment type="caution">
    <text evidence="3">The sequence shown here is derived from an EMBL/GenBank/DDBJ whole genome shotgun (WGS) entry which is preliminary data.</text>
</comment>
<dbReference type="OrthoDB" id="9803228at2"/>
<evidence type="ECO:0000313" key="3">
    <source>
        <dbReference type="EMBL" id="RDB65161.1"/>
    </source>
</evidence>
<dbReference type="AlphaFoldDB" id="A0A369M063"/>
<dbReference type="GO" id="GO:0003700">
    <property type="term" value="F:DNA-binding transcription factor activity"/>
    <property type="evidence" value="ECO:0007669"/>
    <property type="project" value="TreeGrafter"/>
</dbReference>
<dbReference type="PANTHER" id="PTHR46797">
    <property type="entry name" value="HTH-TYPE TRANSCRIPTIONAL REGULATOR"/>
    <property type="match status" value="1"/>
</dbReference>
<dbReference type="Gene3D" id="1.10.260.40">
    <property type="entry name" value="lambda repressor-like DNA-binding domains"/>
    <property type="match status" value="1"/>
</dbReference>
<dbReference type="EMBL" id="PPTS01000004">
    <property type="protein sequence ID" value="RDB65161.1"/>
    <property type="molecule type" value="Genomic_DNA"/>
</dbReference>
<dbReference type="SMART" id="SM00530">
    <property type="entry name" value="HTH_XRE"/>
    <property type="match status" value="1"/>
</dbReference>
<dbReference type="InterPro" id="IPR001387">
    <property type="entry name" value="Cro/C1-type_HTH"/>
</dbReference>
<accession>A0A369M063</accession>
<keyword evidence="1" id="KW-0238">DNA-binding</keyword>
<dbReference type="CDD" id="cd00093">
    <property type="entry name" value="HTH_XRE"/>
    <property type="match status" value="1"/>
</dbReference>
<dbReference type="GO" id="GO:0005829">
    <property type="term" value="C:cytosol"/>
    <property type="evidence" value="ECO:0007669"/>
    <property type="project" value="TreeGrafter"/>
</dbReference>
<keyword evidence="4" id="KW-1185">Reference proteome</keyword>
<dbReference type="Pfam" id="PF01381">
    <property type="entry name" value="HTH_3"/>
    <property type="match status" value="1"/>
</dbReference>
<dbReference type="PANTHER" id="PTHR46797:SF1">
    <property type="entry name" value="METHYLPHOSPHONATE SYNTHASE"/>
    <property type="match status" value="1"/>
</dbReference>
<evidence type="ECO:0000259" key="2">
    <source>
        <dbReference type="PROSITE" id="PS50943"/>
    </source>
</evidence>
<name>A0A369M063_9ACTN</name>
<dbReference type="InterPro" id="IPR010982">
    <property type="entry name" value="Lambda_DNA-bd_dom_sf"/>
</dbReference>
<sequence length="83" mass="9317">MDYFDKRRQLGQHIVEMRKAQRISQKQLALMSDINKGYLSEIENGISNISVNKLFRIADALGVPPMDLFAGIEGEEEGDCATT</sequence>
<dbReference type="PROSITE" id="PS50943">
    <property type="entry name" value="HTH_CROC1"/>
    <property type="match status" value="1"/>
</dbReference>
<dbReference type="SUPFAM" id="SSF47413">
    <property type="entry name" value="lambda repressor-like DNA-binding domains"/>
    <property type="match status" value="1"/>
</dbReference>
<feature type="domain" description="HTH cro/C1-type" evidence="2">
    <location>
        <begin position="14"/>
        <end position="69"/>
    </location>
</feature>
<dbReference type="GO" id="GO:0003677">
    <property type="term" value="F:DNA binding"/>
    <property type="evidence" value="ECO:0007669"/>
    <property type="project" value="UniProtKB-KW"/>
</dbReference>
<organism evidence="3 4">
    <name type="scientific">Gordonibacter pamelaeae</name>
    <dbReference type="NCBI Taxonomy" id="471189"/>
    <lineage>
        <taxon>Bacteria</taxon>
        <taxon>Bacillati</taxon>
        <taxon>Actinomycetota</taxon>
        <taxon>Coriobacteriia</taxon>
        <taxon>Eggerthellales</taxon>
        <taxon>Eggerthellaceae</taxon>
        <taxon>Gordonibacter</taxon>
    </lineage>
</organism>
<reference evidence="3 4" key="1">
    <citation type="journal article" date="2018" name="Elife">
        <title>Discovery and characterization of a prevalent human gut bacterial enzyme sufficient for the inactivation of a family of plant toxins.</title>
        <authorList>
            <person name="Koppel N."/>
            <person name="Bisanz J.E."/>
            <person name="Pandelia M.E."/>
            <person name="Turnbaugh P.J."/>
            <person name="Balskus E.P."/>
        </authorList>
    </citation>
    <scope>NUCLEOTIDE SEQUENCE [LARGE SCALE GENOMIC DNA]</scope>
    <source>
        <strain evidence="3 4">3C</strain>
    </source>
</reference>
<evidence type="ECO:0000256" key="1">
    <source>
        <dbReference type="ARBA" id="ARBA00023125"/>
    </source>
</evidence>
<evidence type="ECO:0000313" key="4">
    <source>
        <dbReference type="Proteomes" id="UP000254000"/>
    </source>
</evidence>
<proteinExistence type="predicted"/>
<gene>
    <name evidence="3" type="ORF">C1877_07370</name>
</gene>
<dbReference type="Proteomes" id="UP000254000">
    <property type="component" value="Unassembled WGS sequence"/>
</dbReference>